<evidence type="ECO:0000313" key="1">
    <source>
        <dbReference type="EMBL" id="KAG5441118.1"/>
    </source>
</evidence>
<gene>
    <name evidence="1" type="ORF">CSKR_202081</name>
</gene>
<accession>A0A8T1LWF3</accession>
<organism evidence="1 2">
    <name type="scientific">Clonorchis sinensis</name>
    <name type="common">Chinese liver fluke</name>
    <dbReference type="NCBI Taxonomy" id="79923"/>
    <lineage>
        <taxon>Eukaryota</taxon>
        <taxon>Metazoa</taxon>
        <taxon>Spiralia</taxon>
        <taxon>Lophotrochozoa</taxon>
        <taxon>Platyhelminthes</taxon>
        <taxon>Trematoda</taxon>
        <taxon>Digenea</taxon>
        <taxon>Opisthorchiida</taxon>
        <taxon>Opisthorchiata</taxon>
        <taxon>Opisthorchiidae</taxon>
        <taxon>Clonorchis</taxon>
    </lineage>
</organism>
<sequence length="107" mass="11723">MVISAICSSTSDFSPSFRGFSSISPSSCVTHRSAGKIVIISSAANHFRIIRSLVVCVCVANSALINLYRLHSIFQKCENTLPFQRNLGYCFGALFQPYLNTLLNEVA</sequence>
<protein>
    <submittedName>
        <fullName evidence="1">Uncharacterized protein</fullName>
    </submittedName>
</protein>
<dbReference type="AlphaFoldDB" id="A0A8T1LWF3"/>
<reference evidence="1 2" key="2">
    <citation type="journal article" date="2021" name="Genomics">
        <title>High-quality reference genome for Clonorchis sinensis.</title>
        <authorList>
            <person name="Young N.D."/>
            <person name="Stroehlein A.J."/>
            <person name="Kinkar L."/>
            <person name="Wang T."/>
            <person name="Sohn W.M."/>
            <person name="Chang B.C.H."/>
            <person name="Kaur P."/>
            <person name="Weisz D."/>
            <person name="Dudchenko O."/>
            <person name="Aiden E.L."/>
            <person name="Korhonen P.K."/>
            <person name="Gasser R.B."/>
        </authorList>
    </citation>
    <scope>NUCLEOTIDE SEQUENCE [LARGE SCALE GENOMIC DNA]</scope>
    <source>
        <strain evidence="1">Cs-k2</strain>
    </source>
</reference>
<name>A0A8T1LWF3_CLOSI</name>
<proteinExistence type="predicted"/>
<reference evidence="1 2" key="1">
    <citation type="journal article" date="2018" name="Biotechnol. Adv.">
        <title>Improved genomic resources and new bioinformatic workflow for the carcinogenic parasite Clonorchis sinensis: Biotechnological implications.</title>
        <authorList>
            <person name="Wang D."/>
            <person name="Korhonen P.K."/>
            <person name="Gasser R.B."/>
            <person name="Young N.D."/>
        </authorList>
    </citation>
    <scope>NUCLEOTIDE SEQUENCE [LARGE SCALE GENOMIC DNA]</scope>
    <source>
        <strain evidence="1">Cs-k2</strain>
    </source>
</reference>
<evidence type="ECO:0000313" key="2">
    <source>
        <dbReference type="Proteomes" id="UP000286415"/>
    </source>
</evidence>
<dbReference type="Proteomes" id="UP000286415">
    <property type="component" value="Unassembled WGS sequence"/>
</dbReference>
<dbReference type="EMBL" id="NIRI02000077">
    <property type="protein sequence ID" value="KAG5441118.1"/>
    <property type="molecule type" value="Genomic_DNA"/>
</dbReference>
<comment type="caution">
    <text evidence="1">The sequence shown here is derived from an EMBL/GenBank/DDBJ whole genome shotgun (WGS) entry which is preliminary data.</text>
</comment>
<keyword evidence="2" id="KW-1185">Reference proteome</keyword>